<keyword evidence="4" id="KW-1185">Reference proteome</keyword>
<accession>D8TU78</accession>
<evidence type="ECO:0000313" key="4">
    <source>
        <dbReference type="Proteomes" id="UP000001058"/>
    </source>
</evidence>
<protein>
    <submittedName>
        <fullName evidence="3">Uncharacterized protein</fullName>
    </submittedName>
</protein>
<dbReference type="KEGG" id="vcn:VOLCADRAFT_104529"/>
<name>D8TU78_VOLCA</name>
<feature type="region of interest" description="Disordered" evidence="1">
    <location>
        <begin position="342"/>
        <end position="380"/>
    </location>
</feature>
<dbReference type="OrthoDB" id="10690704at2759"/>
<feature type="compositionally biased region" description="Low complexity" evidence="1">
    <location>
        <begin position="435"/>
        <end position="479"/>
    </location>
</feature>
<dbReference type="AlphaFoldDB" id="D8TU78"/>
<feature type="signal peptide" evidence="2">
    <location>
        <begin position="1"/>
        <end position="21"/>
    </location>
</feature>
<keyword evidence="2" id="KW-0732">Signal</keyword>
<dbReference type="Proteomes" id="UP000001058">
    <property type="component" value="Unassembled WGS sequence"/>
</dbReference>
<dbReference type="GeneID" id="9619056"/>
<dbReference type="EMBL" id="GL378337">
    <property type="protein sequence ID" value="EFJ49098.1"/>
    <property type="molecule type" value="Genomic_DNA"/>
</dbReference>
<evidence type="ECO:0000256" key="1">
    <source>
        <dbReference type="SAM" id="MobiDB-lite"/>
    </source>
</evidence>
<reference evidence="3 4" key="1">
    <citation type="journal article" date="2010" name="Science">
        <title>Genomic analysis of organismal complexity in the multicellular green alga Volvox carteri.</title>
        <authorList>
            <person name="Prochnik S.E."/>
            <person name="Umen J."/>
            <person name="Nedelcu A.M."/>
            <person name="Hallmann A."/>
            <person name="Miller S.M."/>
            <person name="Nishii I."/>
            <person name="Ferris P."/>
            <person name="Kuo A."/>
            <person name="Mitros T."/>
            <person name="Fritz-Laylin L.K."/>
            <person name="Hellsten U."/>
            <person name="Chapman J."/>
            <person name="Simakov O."/>
            <person name="Rensing S.A."/>
            <person name="Terry A."/>
            <person name="Pangilinan J."/>
            <person name="Kapitonov V."/>
            <person name="Jurka J."/>
            <person name="Salamov A."/>
            <person name="Shapiro H."/>
            <person name="Schmutz J."/>
            <person name="Grimwood J."/>
            <person name="Lindquist E."/>
            <person name="Lucas S."/>
            <person name="Grigoriev I.V."/>
            <person name="Schmitt R."/>
            <person name="Kirk D."/>
            <person name="Rokhsar D.S."/>
        </authorList>
    </citation>
    <scope>NUCLEOTIDE SEQUENCE [LARGE SCALE GENOMIC DNA]</scope>
    <source>
        <strain evidence="4">f. Nagariensis / Eve</strain>
    </source>
</reference>
<organism evidence="4">
    <name type="scientific">Volvox carteri f. nagariensis</name>
    <dbReference type="NCBI Taxonomy" id="3068"/>
    <lineage>
        <taxon>Eukaryota</taxon>
        <taxon>Viridiplantae</taxon>
        <taxon>Chlorophyta</taxon>
        <taxon>core chlorophytes</taxon>
        <taxon>Chlorophyceae</taxon>
        <taxon>CS clade</taxon>
        <taxon>Chlamydomonadales</taxon>
        <taxon>Volvocaceae</taxon>
        <taxon>Volvox</taxon>
    </lineage>
</organism>
<feature type="compositionally biased region" description="Low complexity" evidence="1">
    <location>
        <begin position="146"/>
        <end position="157"/>
    </location>
</feature>
<feature type="compositionally biased region" description="Low complexity" evidence="1">
    <location>
        <begin position="546"/>
        <end position="555"/>
    </location>
</feature>
<proteinExistence type="predicted"/>
<feature type="compositionally biased region" description="Low complexity" evidence="1">
    <location>
        <begin position="512"/>
        <end position="524"/>
    </location>
</feature>
<feature type="chain" id="PRO_5003123886" evidence="2">
    <location>
        <begin position="22"/>
        <end position="599"/>
    </location>
</feature>
<gene>
    <name evidence="3" type="ORF">VOLCADRAFT_104529</name>
</gene>
<evidence type="ECO:0000256" key="2">
    <source>
        <dbReference type="SAM" id="SignalP"/>
    </source>
</evidence>
<feature type="compositionally biased region" description="Basic and acidic residues" evidence="1">
    <location>
        <begin position="342"/>
        <end position="351"/>
    </location>
</feature>
<dbReference type="RefSeq" id="XP_002949995.1">
    <property type="nucleotide sequence ID" value="XM_002949949.1"/>
</dbReference>
<feature type="region of interest" description="Disordered" evidence="1">
    <location>
        <begin position="435"/>
        <end position="599"/>
    </location>
</feature>
<feature type="region of interest" description="Disordered" evidence="1">
    <location>
        <begin position="136"/>
        <end position="169"/>
    </location>
</feature>
<evidence type="ECO:0000313" key="3">
    <source>
        <dbReference type="EMBL" id="EFJ49098.1"/>
    </source>
</evidence>
<sequence length="599" mass="61619">MLAARALRPLVLGRMMTVAAAVAAANRTAAAAASAPAAASLWELEYQELALMALHTGKLAAAARAGGAGGSRCRTAAADGGPETPWLTVRSLGYTVPAANVSSLKVDAAVTLTVPPTTSLATAMPPPPPHPVQMQVKEPSGGPGAKGAPSASAAANGCGEGPVSGGECSTTRTTDLSYFHSLITYQPQQMRMGISVLVPEAEERGDDGAAAAAAPSSLPELPARTMKERNSVKRAAATVEASKVLCKRMEARVRSGRPVLAEAAAAAAAAADSVVMAPMPGSVAPVMTPLAACMLEDLMTEWPAYDSTAAGGAVGAAAGATQPHVLYAPKHLVSWASELRPWPEEKSEQGKPQKPATSSHPHHQQQQPQVHGGAEDAPRRKKIKFIRRYVTDGFYVPPHQLEKMFIMGKKTKREGLAPGATGAAEMAMMAAAEGMMAPPSPAPGEASGSADAAEANGADAAPEVPSSPSATTTTTTTTTTEEKEDEEKSADAAQPAAAEPLLGGSALSMLRAAAAGSSRQQQQQQREEQKQKQQGQQPSRPPPSQQEPAPASQSAWPPPLASQPQHRSSWPMGLKGASGGGNKTAARPARPQQCYMEGF</sequence>
<dbReference type="InParanoid" id="D8TU78"/>